<dbReference type="GO" id="GO:0002227">
    <property type="term" value="P:innate immune response in mucosa"/>
    <property type="evidence" value="ECO:0007669"/>
    <property type="project" value="TreeGrafter"/>
</dbReference>
<feature type="signal peptide" evidence="8">
    <location>
        <begin position="1"/>
        <end position="25"/>
    </location>
</feature>
<gene>
    <name evidence="11" type="primary">LOC110309770</name>
</gene>
<dbReference type="Pfam" id="PF00074">
    <property type="entry name" value="RnaseA"/>
    <property type="match status" value="1"/>
</dbReference>
<feature type="domain" description="Ribonuclease A-domain" evidence="9">
    <location>
        <begin position="27"/>
        <end position="155"/>
    </location>
</feature>
<dbReference type="PROSITE" id="PS00127">
    <property type="entry name" value="RNASE_PANCREATIC"/>
    <property type="match status" value="1"/>
</dbReference>
<protein>
    <submittedName>
        <fullName evidence="11">Eosinophil cationic protein 1</fullName>
    </submittedName>
</protein>
<dbReference type="CDD" id="cd06265">
    <property type="entry name" value="RNase_A_canonical"/>
    <property type="match status" value="1"/>
</dbReference>
<keyword evidence="4 8" id="KW-0255">Endonuclease</keyword>
<evidence type="ECO:0000256" key="2">
    <source>
        <dbReference type="ARBA" id="ARBA00022722"/>
    </source>
</evidence>
<evidence type="ECO:0000256" key="4">
    <source>
        <dbReference type="ARBA" id="ARBA00022759"/>
    </source>
</evidence>
<evidence type="ECO:0000256" key="3">
    <source>
        <dbReference type="ARBA" id="ARBA00022729"/>
    </source>
</evidence>
<dbReference type="GO" id="GO:0005615">
    <property type="term" value="C:extracellular space"/>
    <property type="evidence" value="ECO:0007669"/>
    <property type="project" value="TreeGrafter"/>
</dbReference>
<evidence type="ECO:0000259" key="9">
    <source>
        <dbReference type="SMART" id="SM00092"/>
    </source>
</evidence>
<keyword evidence="5 8" id="KW-0378">Hydrolase</keyword>
<dbReference type="InterPro" id="IPR023412">
    <property type="entry name" value="RNaseA_domain"/>
</dbReference>
<dbReference type="PANTHER" id="PTHR11437">
    <property type="entry name" value="RIBONUCLEASE"/>
    <property type="match status" value="1"/>
</dbReference>
<evidence type="ECO:0000313" key="10">
    <source>
        <dbReference type="Proteomes" id="UP000515126"/>
    </source>
</evidence>
<name>A0A6P5R783_MUSCR</name>
<dbReference type="Gene3D" id="3.10.130.10">
    <property type="entry name" value="Ribonuclease A-like domain"/>
    <property type="match status" value="1"/>
</dbReference>
<evidence type="ECO:0000313" key="11">
    <source>
        <dbReference type="RefSeq" id="XP_021038161.1"/>
    </source>
</evidence>
<reference evidence="11" key="1">
    <citation type="submission" date="2025-08" db="UniProtKB">
        <authorList>
            <consortium name="RefSeq"/>
        </authorList>
    </citation>
    <scope>IDENTIFICATION</scope>
</reference>
<dbReference type="GO" id="GO:0006935">
    <property type="term" value="P:chemotaxis"/>
    <property type="evidence" value="ECO:0007669"/>
    <property type="project" value="TreeGrafter"/>
</dbReference>
<sequence>MGLKLPESRLCLLLLLGLVLMLASCQRPTASQWFATQHITYKTNLQCNVEMQAINMHRQTCKGLNTFLHTSFINVVGVCGNPSGLCSDKISQNCHNSSSRVPITVCNLTGQGRNYTQCRYQTKGSVEYYTVACEPRVAWDCPIYPVVPVHLDGTF</sequence>
<keyword evidence="6" id="KW-1015">Disulfide bond</keyword>
<dbReference type="RefSeq" id="XP_021038161.1">
    <property type="nucleotide sequence ID" value="XM_021182502.1"/>
</dbReference>
<proteinExistence type="inferred from homology"/>
<dbReference type="SUPFAM" id="SSF54076">
    <property type="entry name" value="RNase A-like"/>
    <property type="match status" value="1"/>
</dbReference>
<dbReference type="GO" id="GO:0016787">
    <property type="term" value="F:hydrolase activity"/>
    <property type="evidence" value="ECO:0007669"/>
    <property type="project" value="UniProtKB-KW"/>
</dbReference>
<dbReference type="AlphaFoldDB" id="A0A6P5R783"/>
<keyword evidence="2 8" id="KW-0540">Nuclease</keyword>
<dbReference type="InterPro" id="IPR036816">
    <property type="entry name" value="RNaseA-like_dom_sf"/>
</dbReference>
<dbReference type="GeneID" id="110309770"/>
<dbReference type="InterPro" id="IPR001427">
    <property type="entry name" value="RNaseA"/>
</dbReference>
<dbReference type="Proteomes" id="UP000515126">
    <property type="component" value="Chromosome 14"/>
</dbReference>
<dbReference type="FunFam" id="3.10.130.10:FF:000001">
    <property type="entry name" value="Ribonuclease pancreatic"/>
    <property type="match status" value="1"/>
</dbReference>
<evidence type="ECO:0000256" key="6">
    <source>
        <dbReference type="ARBA" id="ARBA00023157"/>
    </source>
</evidence>
<dbReference type="PRINTS" id="PR00794">
    <property type="entry name" value="RIBONUCLEASE"/>
</dbReference>
<dbReference type="GO" id="GO:0004540">
    <property type="term" value="F:RNA nuclease activity"/>
    <property type="evidence" value="ECO:0007669"/>
    <property type="project" value="TreeGrafter"/>
</dbReference>
<evidence type="ECO:0000256" key="8">
    <source>
        <dbReference type="RuleBase" id="RU000651"/>
    </source>
</evidence>
<accession>A0A6P5R783</accession>
<evidence type="ECO:0000256" key="7">
    <source>
        <dbReference type="ARBA" id="ARBA00023180"/>
    </source>
</evidence>
<dbReference type="GO" id="GO:0003676">
    <property type="term" value="F:nucleic acid binding"/>
    <property type="evidence" value="ECO:0007669"/>
    <property type="project" value="InterPro"/>
</dbReference>
<dbReference type="InterPro" id="IPR023411">
    <property type="entry name" value="RNaseA_AS"/>
</dbReference>
<dbReference type="PANTHER" id="PTHR11437:SF3">
    <property type="entry name" value="EOSINOPHIL CATIONIC PROTEIN"/>
    <property type="match status" value="1"/>
</dbReference>
<keyword evidence="7" id="KW-0325">Glycoprotein</keyword>
<organism evidence="10 11">
    <name type="scientific">Mus caroli</name>
    <name type="common">Ryukyu mouse</name>
    <name type="synonym">Ricefield mouse</name>
    <dbReference type="NCBI Taxonomy" id="10089"/>
    <lineage>
        <taxon>Eukaryota</taxon>
        <taxon>Metazoa</taxon>
        <taxon>Chordata</taxon>
        <taxon>Craniata</taxon>
        <taxon>Vertebrata</taxon>
        <taxon>Euteleostomi</taxon>
        <taxon>Mammalia</taxon>
        <taxon>Eutheria</taxon>
        <taxon>Euarchontoglires</taxon>
        <taxon>Glires</taxon>
        <taxon>Rodentia</taxon>
        <taxon>Myomorpha</taxon>
        <taxon>Muroidea</taxon>
        <taxon>Muridae</taxon>
        <taxon>Murinae</taxon>
        <taxon>Mus</taxon>
        <taxon>Mus</taxon>
    </lineage>
</organism>
<evidence type="ECO:0000256" key="1">
    <source>
        <dbReference type="ARBA" id="ARBA00005600"/>
    </source>
</evidence>
<evidence type="ECO:0000256" key="5">
    <source>
        <dbReference type="ARBA" id="ARBA00022801"/>
    </source>
</evidence>
<keyword evidence="10" id="KW-1185">Reference proteome</keyword>
<dbReference type="GO" id="GO:0004519">
    <property type="term" value="F:endonuclease activity"/>
    <property type="evidence" value="ECO:0007669"/>
    <property type="project" value="UniProtKB-KW"/>
</dbReference>
<keyword evidence="3 8" id="KW-0732">Signal</keyword>
<feature type="chain" id="PRO_5028519998" evidence="8">
    <location>
        <begin position="26"/>
        <end position="155"/>
    </location>
</feature>
<dbReference type="GO" id="GO:0050830">
    <property type="term" value="P:defense response to Gram-positive bacterium"/>
    <property type="evidence" value="ECO:0007669"/>
    <property type="project" value="TreeGrafter"/>
</dbReference>
<dbReference type="PROSITE" id="PS51257">
    <property type="entry name" value="PROKAR_LIPOPROTEIN"/>
    <property type="match status" value="1"/>
</dbReference>
<comment type="similarity">
    <text evidence="1 8">Belongs to the pancreatic ribonuclease family.</text>
</comment>
<dbReference type="KEGG" id="mcal:110309770"/>
<dbReference type="SMART" id="SM00092">
    <property type="entry name" value="RNAse_Pc"/>
    <property type="match status" value="1"/>
</dbReference>